<feature type="binding site" evidence="6">
    <location>
        <position position="366"/>
    </location>
    <ligand>
        <name>Ca(2+)</name>
        <dbReference type="ChEBI" id="CHEBI:29108"/>
    </ligand>
</feature>
<dbReference type="Pfam" id="PF06079">
    <property type="entry name" value="Apyrase"/>
    <property type="match status" value="1"/>
</dbReference>
<dbReference type="Gene3D" id="2.120.10.100">
    <property type="entry name" value="Apyrase"/>
    <property type="match status" value="1"/>
</dbReference>
<dbReference type="GO" id="GO:0030166">
    <property type="term" value="P:proteoglycan biosynthetic process"/>
    <property type="evidence" value="ECO:0007669"/>
    <property type="project" value="TreeGrafter"/>
</dbReference>
<evidence type="ECO:0000256" key="2">
    <source>
        <dbReference type="ARBA" id="ARBA00022723"/>
    </source>
</evidence>
<feature type="binding site" evidence="6">
    <location>
        <position position="234"/>
    </location>
    <ligand>
        <name>Ca(2+)</name>
        <dbReference type="ChEBI" id="CHEBI:29108"/>
    </ligand>
</feature>
<evidence type="ECO:0000256" key="6">
    <source>
        <dbReference type="PIRSR" id="PIRSR609283-1"/>
    </source>
</evidence>
<feature type="binding site" evidence="6">
    <location>
        <position position="181"/>
    </location>
    <ligand>
        <name>Ca(2+)</name>
        <dbReference type="ChEBI" id="CHEBI:29108"/>
    </ligand>
</feature>
<keyword evidence="4 6" id="KW-0106">Calcium</keyword>
<dbReference type="EMBL" id="HBGN01000465">
    <property type="protein sequence ID" value="CAD9313876.1"/>
    <property type="molecule type" value="Transcribed_RNA"/>
</dbReference>
<name>A0A6U3NKT1_9STRA</name>
<protein>
    <recommendedName>
        <fullName evidence="9">Apyrase</fullName>
    </recommendedName>
</protein>
<keyword evidence="3" id="KW-0378">Hydrolase</keyword>
<dbReference type="GO" id="GO:0004382">
    <property type="term" value="F:GDP phosphatase activity"/>
    <property type="evidence" value="ECO:0007669"/>
    <property type="project" value="TreeGrafter"/>
</dbReference>
<feature type="binding site" evidence="6">
    <location>
        <position position="182"/>
    </location>
    <ligand>
        <name>Ca(2+)</name>
        <dbReference type="ChEBI" id="CHEBI:29108"/>
    </ligand>
</feature>
<gene>
    <name evidence="8" type="ORF">DBRI1063_LOCUS282</name>
</gene>
<comment type="similarity">
    <text evidence="5">Belongs to the apyrase family.</text>
</comment>
<feature type="binding site" evidence="6">
    <location>
        <position position="428"/>
    </location>
    <ligand>
        <name>Ca(2+)</name>
        <dbReference type="ChEBI" id="CHEBI:29108"/>
    </ligand>
</feature>
<keyword evidence="7" id="KW-0812">Transmembrane</keyword>
<evidence type="ECO:0000256" key="4">
    <source>
        <dbReference type="ARBA" id="ARBA00022837"/>
    </source>
</evidence>
<keyword evidence="7" id="KW-1133">Transmembrane helix</keyword>
<dbReference type="SUPFAM" id="SSF101887">
    <property type="entry name" value="Apyrase"/>
    <property type="match status" value="1"/>
</dbReference>
<accession>A0A6U3NKT1</accession>
<evidence type="ECO:0000256" key="7">
    <source>
        <dbReference type="SAM" id="Phobius"/>
    </source>
</evidence>
<evidence type="ECO:0000256" key="1">
    <source>
        <dbReference type="ARBA" id="ARBA00001913"/>
    </source>
</evidence>
<sequence length="442" mass="49736">MYSAAPAWSSNSAPSSGNSLMRSESMAYANASPASTLWSRLSYFLRLNFHAVCALAAFVGFVLFLSSSTVYTNSVEYRYSPSLRANAPNKTPFEHFGGAAHAGYFHTEGSIIDEHSFRFAAVTDLDQLSRVTESKKPVFQSFLLPGKLSRDPSTGKYAIEFEQERILTSQHNEAGRGMELSELTLYQNRLLTFDDRTGTVFEVLSKDGGKDSYVAPRFVITEGEGDTDKGMKWEWATVKNNELYMGSMGKEYTRPDGSVANTNNLWIAVLNDRGEFRREDWSEEFNFVRKELGAASPGYIINEAILWSDALKRWVFLPRRVSSEKYDENEDERKGSNKVVLVDENFTKATVMDIKMKEIDPLHGFSTLAFVPGTNDRHALAIRTVEENCVGGEEDVCKQRSYFIVFDVLTGEVLMDEVIVPGHEIKFEGVEFVDVYTSEPTY</sequence>
<keyword evidence="2 6" id="KW-0479">Metal-binding</keyword>
<feature type="binding site" evidence="6">
    <location>
        <position position="303"/>
    </location>
    <ligand>
        <name>Ca(2+)</name>
        <dbReference type="ChEBI" id="CHEBI:29108"/>
    </ligand>
</feature>
<organism evidence="8">
    <name type="scientific">Ditylum brightwellii</name>
    <dbReference type="NCBI Taxonomy" id="49249"/>
    <lineage>
        <taxon>Eukaryota</taxon>
        <taxon>Sar</taxon>
        <taxon>Stramenopiles</taxon>
        <taxon>Ochrophyta</taxon>
        <taxon>Bacillariophyta</taxon>
        <taxon>Mediophyceae</taxon>
        <taxon>Lithodesmiophycidae</taxon>
        <taxon>Lithodesmiales</taxon>
        <taxon>Lithodesmiaceae</taxon>
        <taxon>Ditylum</taxon>
    </lineage>
</organism>
<evidence type="ECO:0000256" key="3">
    <source>
        <dbReference type="ARBA" id="ARBA00022801"/>
    </source>
</evidence>
<dbReference type="InterPro" id="IPR009283">
    <property type="entry name" value="Apyrase"/>
</dbReference>
<reference evidence="8" key="1">
    <citation type="submission" date="2021-01" db="EMBL/GenBank/DDBJ databases">
        <authorList>
            <person name="Corre E."/>
            <person name="Pelletier E."/>
            <person name="Niang G."/>
            <person name="Scheremetjew M."/>
            <person name="Finn R."/>
            <person name="Kale V."/>
            <person name="Holt S."/>
            <person name="Cochrane G."/>
            <person name="Meng A."/>
            <person name="Brown T."/>
            <person name="Cohen L."/>
        </authorList>
    </citation>
    <scope>NUCLEOTIDE SEQUENCE</scope>
    <source>
        <strain evidence="8">Pop2</strain>
    </source>
</reference>
<dbReference type="PANTHER" id="PTHR13023:SF3">
    <property type="entry name" value="SOLUBLE CALCIUM-ACTIVATED NUCLEOTIDASE 1"/>
    <property type="match status" value="1"/>
</dbReference>
<feature type="transmembrane region" description="Helical" evidence="7">
    <location>
        <begin position="47"/>
        <end position="65"/>
    </location>
</feature>
<evidence type="ECO:0000313" key="8">
    <source>
        <dbReference type="EMBL" id="CAD9313876.1"/>
    </source>
</evidence>
<evidence type="ECO:0008006" key="9">
    <source>
        <dbReference type="Google" id="ProtNLM"/>
    </source>
</evidence>
<dbReference type="GO" id="GO:0045134">
    <property type="term" value="F:UDP phosphatase activity"/>
    <property type="evidence" value="ECO:0007669"/>
    <property type="project" value="TreeGrafter"/>
</dbReference>
<keyword evidence="7" id="KW-0472">Membrane</keyword>
<dbReference type="AlphaFoldDB" id="A0A6U3NKT1"/>
<evidence type="ECO:0000256" key="5">
    <source>
        <dbReference type="ARBA" id="ARBA00025738"/>
    </source>
</evidence>
<comment type="cofactor">
    <cofactor evidence="1 6">
        <name>Ca(2+)</name>
        <dbReference type="ChEBI" id="CHEBI:29108"/>
    </cofactor>
</comment>
<proteinExistence type="inferred from homology"/>
<dbReference type="GO" id="GO:0005509">
    <property type="term" value="F:calcium ion binding"/>
    <property type="evidence" value="ECO:0007669"/>
    <property type="project" value="InterPro"/>
</dbReference>
<dbReference type="PANTHER" id="PTHR13023">
    <property type="entry name" value="APYRASE"/>
    <property type="match status" value="1"/>
</dbReference>
<dbReference type="InterPro" id="IPR036258">
    <property type="entry name" value="Apyrase_sf"/>
</dbReference>